<dbReference type="SMART" id="SM00066">
    <property type="entry name" value="GAL4"/>
    <property type="match status" value="1"/>
</dbReference>
<dbReference type="GO" id="GO:0043565">
    <property type="term" value="F:sequence-specific DNA binding"/>
    <property type="evidence" value="ECO:0007669"/>
    <property type="project" value="TreeGrafter"/>
</dbReference>
<dbReference type="AlphaFoldDB" id="A0A1L7W3K2"/>
<keyword evidence="5" id="KW-0539">Nucleus</keyword>
<protein>
    <recommendedName>
        <fullName evidence="7">Zn(2)-C6 fungal-type domain-containing protein</fullName>
    </recommendedName>
</protein>
<evidence type="ECO:0000256" key="2">
    <source>
        <dbReference type="ARBA" id="ARBA00023015"/>
    </source>
</evidence>
<evidence type="ECO:0000259" key="7">
    <source>
        <dbReference type="PROSITE" id="PS50048"/>
    </source>
</evidence>
<evidence type="ECO:0000256" key="1">
    <source>
        <dbReference type="ARBA" id="ARBA00004123"/>
    </source>
</evidence>
<organism evidence="8 9">
    <name type="scientific">Fusarium proliferatum (strain ET1)</name>
    <name type="common">Orchid endophyte fungus</name>
    <dbReference type="NCBI Taxonomy" id="1227346"/>
    <lineage>
        <taxon>Eukaryota</taxon>
        <taxon>Fungi</taxon>
        <taxon>Dikarya</taxon>
        <taxon>Ascomycota</taxon>
        <taxon>Pezizomycotina</taxon>
        <taxon>Sordariomycetes</taxon>
        <taxon>Hypocreomycetidae</taxon>
        <taxon>Hypocreales</taxon>
        <taxon>Nectriaceae</taxon>
        <taxon>Fusarium</taxon>
        <taxon>Fusarium fujikuroi species complex</taxon>
    </lineage>
</organism>
<dbReference type="Pfam" id="PF00172">
    <property type="entry name" value="Zn_clus"/>
    <property type="match status" value="1"/>
</dbReference>
<dbReference type="GeneID" id="42053465"/>
<keyword evidence="9" id="KW-1185">Reference proteome</keyword>
<reference evidence="9" key="1">
    <citation type="journal article" date="2016" name="Genome Biol. Evol.">
        <title>Comparative 'omics' of the Fusarium fujikuroi species complex highlights differences in genetic potential and metabolite synthesis.</title>
        <authorList>
            <person name="Niehaus E.-M."/>
            <person name="Muensterkoetter M."/>
            <person name="Proctor R.H."/>
            <person name="Brown D.W."/>
            <person name="Sharon A."/>
            <person name="Idan Y."/>
            <person name="Oren-Young L."/>
            <person name="Sieber C.M."/>
            <person name="Novak O."/>
            <person name="Pencik A."/>
            <person name="Tarkowska D."/>
            <person name="Hromadova K."/>
            <person name="Freeman S."/>
            <person name="Maymon M."/>
            <person name="Elazar M."/>
            <person name="Youssef S.A."/>
            <person name="El-Shabrawy E.S.M."/>
            <person name="Shalaby A.B.A."/>
            <person name="Houterman P."/>
            <person name="Brock N.L."/>
            <person name="Burkhardt I."/>
            <person name="Tsavkelova E.A."/>
            <person name="Dickschat J.S."/>
            <person name="Galuszka P."/>
            <person name="Gueldener U."/>
            <person name="Tudzynski B."/>
        </authorList>
    </citation>
    <scope>NUCLEOTIDE SEQUENCE [LARGE SCALE GENOMIC DNA]</scope>
    <source>
        <strain evidence="9">ET1</strain>
    </source>
</reference>
<dbReference type="PROSITE" id="PS00463">
    <property type="entry name" value="ZN2_CY6_FUNGAL_1"/>
    <property type="match status" value="1"/>
</dbReference>
<evidence type="ECO:0000256" key="3">
    <source>
        <dbReference type="ARBA" id="ARBA00023125"/>
    </source>
</evidence>
<dbReference type="PANTHER" id="PTHR47540:SF2">
    <property type="entry name" value="ZN(II)2CYS6 TRANSCRIPTION FACTOR (EUROFUNG)"/>
    <property type="match status" value="1"/>
</dbReference>
<evidence type="ECO:0000256" key="6">
    <source>
        <dbReference type="SAM" id="MobiDB-lite"/>
    </source>
</evidence>
<accession>A0A1L7W3K2</accession>
<feature type="domain" description="Zn(2)-C6 fungal-type" evidence="7">
    <location>
        <begin position="19"/>
        <end position="49"/>
    </location>
</feature>
<dbReference type="CDD" id="cd00067">
    <property type="entry name" value="GAL4"/>
    <property type="match status" value="1"/>
</dbReference>
<dbReference type="Proteomes" id="UP000183971">
    <property type="component" value="Unassembled WGS sequence"/>
</dbReference>
<dbReference type="GO" id="GO:0045944">
    <property type="term" value="P:positive regulation of transcription by RNA polymerase II"/>
    <property type="evidence" value="ECO:0007669"/>
    <property type="project" value="TreeGrafter"/>
</dbReference>
<evidence type="ECO:0000256" key="5">
    <source>
        <dbReference type="ARBA" id="ARBA00023242"/>
    </source>
</evidence>
<gene>
    <name evidence="8" type="ORF">FPRO_08588</name>
</gene>
<dbReference type="GO" id="GO:0008270">
    <property type="term" value="F:zinc ion binding"/>
    <property type="evidence" value="ECO:0007669"/>
    <property type="project" value="InterPro"/>
</dbReference>
<keyword evidence="4" id="KW-0804">Transcription</keyword>
<dbReference type="Gene3D" id="4.10.240.10">
    <property type="entry name" value="Zn(2)-C6 fungal-type DNA-binding domain"/>
    <property type="match status" value="1"/>
</dbReference>
<keyword evidence="3" id="KW-0238">DNA-binding</keyword>
<dbReference type="PROSITE" id="PS50048">
    <property type="entry name" value="ZN2_CY6_FUNGAL_2"/>
    <property type="match status" value="1"/>
</dbReference>
<dbReference type="SUPFAM" id="SSF57701">
    <property type="entry name" value="Zn2/Cys6 DNA-binding domain"/>
    <property type="match status" value="1"/>
</dbReference>
<dbReference type="VEuPathDB" id="FungiDB:FPRO_08588"/>
<dbReference type="PANTHER" id="PTHR47540">
    <property type="entry name" value="THIAMINE REPRESSIBLE GENES REGULATORY PROTEIN THI5"/>
    <property type="match status" value="1"/>
</dbReference>
<dbReference type="InterPro" id="IPR036864">
    <property type="entry name" value="Zn2-C6_fun-type_DNA-bd_sf"/>
</dbReference>
<comment type="subcellular location">
    <subcellularLocation>
        <location evidence="1">Nucleus</location>
    </subcellularLocation>
</comment>
<dbReference type="RefSeq" id="XP_031087748.1">
    <property type="nucleotide sequence ID" value="XM_031222273.1"/>
</dbReference>
<comment type="caution">
    <text evidence="8">The sequence shown here is derived from an EMBL/GenBank/DDBJ whole genome shotgun (WGS) entry which is preliminary data.</text>
</comment>
<evidence type="ECO:0000313" key="8">
    <source>
        <dbReference type="EMBL" id="CZR47214.1"/>
    </source>
</evidence>
<dbReference type="EMBL" id="FJOF01000011">
    <property type="protein sequence ID" value="CZR47214.1"/>
    <property type="molecule type" value="Genomic_DNA"/>
</dbReference>
<proteinExistence type="predicted"/>
<dbReference type="InterPro" id="IPR001138">
    <property type="entry name" value="Zn2Cys6_DnaBD"/>
</dbReference>
<dbReference type="GO" id="GO:0005634">
    <property type="term" value="C:nucleus"/>
    <property type="evidence" value="ECO:0007669"/>
    <property type="project" value="UniProtKB-SubCell"/>
</dbReference>
<sequence>MLSPAISSTASTPGRARASCEPCRSRKVRCSGEYPVCSKCTVSNRGCIYSLQKRAGRPKRPSVIARAPFSPAREDDRGPSPVQSNTPRITIATEERPTPDEANTDIPPYLADFESFAPAQSHSDILTQTDINASCACLSILYLLLNRLGVRTELIVPDDLTALRNTFERATDVLECSKCPMRFASVLQNAGILGILCVCIAESYVRLIKAIDARVIEATRKGEELKVALNPLGQSLTVVDAVLVPIEVSPEQWKSLMYNVVKSEIFGIENHRDKSFVAFIERLEERQTRWHTLPTASDCPPTDQSACSSSDEPPLCLTITKVARKVLDQISSTLE</sequence>
<evidence type="ECO:0000313" key="9">
    <source>
        <dbReference type="Proteomes" id="UP000183971"/>
    </source>
</evidence>
<dbReference type="GO" id="GO:0000981">
    <property type="term" value="F:DNA-binding transcription factor activity, RNA polymerase II-specific"/>
    <property type="evidence" value="ECO:0007669"/>
    <property type="project" value="InterPro"/>
</dbReference>
<name>A0A1L7W3K2_FUSPR</name>
<feature type="region of interest" description="Disordered" evidence="6">
    <location>
        <begin position="59"/>
        <end position="104"/>
    </location>
</feature>
<evidence type="ECO:0000256" key="4">
    <source>
        <dbReference type="ARBA" id="ARBA00023163"/>
    </source>
</evidence>
<dbReference type="InterPro" id="IPR051711">
    <property type="entry name" value="Stress_Response_Reg"/>
</dbReference>
<keyword evidence="2" id="KW-0805">Transcription regulation</keyword>